<dbReference type="OrthoDB" id="2142040at2759"/>
<feature type="non-terminal residue" evidence="4">
    <location>
        <position position="136"/>
    </location>
</feature>
<keyword evidence="2 3" id="KW-0040">ANK repeat</keyword>
<dbReference type="SMART" id="SM00248">
    <property type="entry name" value="ANK"/>
    <property type="match status" value="3"/>
</dbReference>
<gene>
    <name evidence="4" type="ORF">L873DRAFT_1651046</name>
</gene>
<proteinExistence type="predicted"/>
<feature type="repeat" description="ANK" evidence="3">
    <location>
        <begin position="82"/>
        <end position="115"/>
    </location>
</feature>
<dbReference type="Pfam" id="PF12796">
    <property type="entry name" value="Ank_2"/>
    <property type="match status" value="1"/>
</dbReference>
<dbReference type="Gene3D" id="1.25.40.20">
    <property type="entry name" value="Ankyrin repeat-containing domain"/>
    <property type="match status" value="1"/>
</dbReference>
<dbReference type="EMBL" id="ML120379">
    <property type="protein sequence ID" value="RPB00596.1"/>
    <property type="molecule type" value="Genomic_DNA"/>
</dbReference>
<dbReference type="AlphaFoldDB" id="A0A3N4JQJ2"/>
<dbReference type="Proteomes" id="UP000276215">
    <property type="component" value="Unassembled WGS sequence"/>
</dbReference>
<evidence type="ECO:0000256" key="3">
    <source>
        <dbReference type="PROSITE-ProRule" id="PRU00023"/>
    </source>
</evidence>
<dbReference type="PROSITE" id="PS50088">
    <property type="entry name" value="ANK_REPEAT"/>
    <property type="match status" value="2"/>
</dbReference>
<accession>A0A3N4JQJ2</accession>
<dbReference type="SUPFAM" id="SSF48403">
    <property type="entry name" value="Ankyrin repeat"/>
    <property type="match status" value="1"/>
</dbReference>
<dbReference type="PANTHER" id="PTHR24198:SF165">
    <property type="entry name" value="ANKYRIN REPEAT-CONTAINING PROTEIN-RELATED"/>
    <property type="match status" value="1"/>
</dbReference>
<keyword evidence="1" id="KW-0677">Repeat</keyword>
<feature type="repeat" description="ANK" evidence="3">
    <location>
        <begin position="9"/>
        <end position="29"/>
    </location>
</feature>
<dbReference type="Pfam" id="PF13857">
    <property type="entry name" value="Ank_5"/>
    <property type="match status" value="1"/>
</dbReference>
<dbReference type="InterPro" id="IPR036770">
    <property type="entry name" value="Ankyrin_rpt-contain_sf"/>
</dbReference>
<keyword evidence="5" id="KW-1185">Reference proteome</keyword>
<dbReference type="PROSITE" id="PS50297">
    <property type="entry name" value="ANK_REP_REGION"/>
    <property type="match status" value="1"/>
</dbReference>
<organism evidence="4 5">
    <name type="scientific">Choiromyces venosus 120613-1</name>
    <dbReference type="NCBI Taxonomy" id="1336337"/>
    <lineage>
        <taxon>Eukaryota</taxon>
        <taxon>Fungi</taxon>
        <taxon>Dikarya</taxon>
        <taxon>Ascomycota</taxon>
        <taxon>Pezizomycotina</taxon>
        <taxon>Pezizomycetes</taxon>
        <taxon>Pezizales</taxon>
        <taxon>Tuberaceae</taxon>
        <taxon>Choiromyces</taxon>
    </lineage>
</organism>
<dbReference type="STRING" id="1336337.A0A3N4JQJ2"/>
<protein>
    <submittedName>
        <fullName evidence="4">Ankyrin</fullName>
    </submittedName>
</protein>
<feature type="non-terminal residue" evidence="4">
    <location>
        <position position="1"/>
    </location>
</feature>
<sequence length="136" mass="15513">LDPDTKDFKGRTPLGLAAKHGHVEFVKILTAREDLDVNSKNYKSMTPLLLAVKEGREDNNYILRLLLSSPGVDVNLPEESQIENTALHLAIQSNNLEIVQKFLEHNRVDINLPNLRGKIPMDLAVELRRWLIIWLL</sequence>
<evidence type="ECO:0000313" key="5">
    <source>
        <dbReference type="Proteomes" id="UP000276215"/>
    </source>
</evidence>
<evidence type="ECO:0000313" key="4">
    <source>
        <dbReference type="EMBL" id="RPB00596.1"/>
    </source>
</evidence>
<dbReference type="PANTHER" id="PTHR24198">
    <property type="entry name" value="ANKYRIN REPEAT AND PROTEIN KINASE DOMAIN-CONTAINING PROTEIN"/>
    <property type="match status" value="1"/>
</dbReference>
<evidence type="ECO:0000256" key="2">
    <source>
        <dbReference type="ARBA" id="ARBA00023043"/>
    </source>
</evidence>
<name>A0A3N4JQJ2_9PEZI</name>
<evidence type="ECO:0000256" key="1">
    <source>
        <dbReference type="ARBA" id="ARBA00022737"/>
    </source>
</evidence>
<dbReference type="InterPro" id="IPR002110">
    <property type="entry name" value="Ankyrin_rpt"/>
</dbReference>
<reference evidence="4 5" key="1">
    <citation type="journal article" date="2018" name="Nat. Ecol. Evol.">
        <title>Pezizomycetes genomes reveal the molecular basis of ectomycorrhizal truffle lifestyle.</title>
        <authorList>
            <person name="Murat C."/>
            <person name="Payen T."/>
            <person name="Noel B."/>
            <person name="Kuo A."/>
            <person name="Morin E."/>
            <person name="Chen J."/>
            <person name="Kohler A."/>
            <person name="Krizsan K."/>
            <person name="Balestrini R."/>
            <person name="Da Silva C."/>
            <person name="Montanini B."/>
            <person name="Hainaut M."/>
            <person name="Levati E."/>
            <person name="Barry K.W."/>
            <person name="Belfiori B."/>
            <person name="Cichocki N."/>
            <person name="Clum A."/>
            <person name="Dockter R.B."/>
            <person name="Fauchery L."/>
            <person name="Guy J."/>
            <person name="Iotti M."/>
            <person name="Le Tacon F."/>
            <person name="Lindquist E.A."/>
            <person name="Lipzen A."/>
            <person name="Malagnac F."/>
            <person name="Mello A."/>
            <person name="Molinier V."/>
            <person name="Miyauchi S."/>
            <person name="Poulain J."/>
            <person name="Riccioni C."/>
            <person name="Rubini A."/>
            <person name="Sitrit Y."/>
            <person name="Splivallo R."/>
            <person name="Traeger S."/>
            <person name="Wang M."/>
            <person name="Zifcakova L."/>
            <person name="Wipf D."/>
            <person name="Zambonelli A."/>
            <person name="Paolocci F."/>
            <person name="Nowrousian M."/>
            <person name="Ottonello S."/>
            <person name="Baldrian P."/>
            <person name="Spatafora J.W."/>
            <person name="Henrissat B."/>
            <person name="Nagy L.G."/>
            <person name="Aury J.M."/>
            <person name="Wincker P."/>
            <person name="Grigoriev I.V."/>
            <person name="Bonfante P."/>
            <person name="Martin F.M."/>
        </authorList>
    </citation>
    <scope>NUCLEOTIDE SEQUENCE [LARGE SCALE GENOMIC DNA]</scope>
    <source>
        <strain evidence="4 5">120613-1</strain>
    </source>
</reference>